<comment type="caution">
    <text evidence="2">The sequence shown here is derived from an EMBL/GenBank/DDBJ whole genome shotgun (WGS) entry which is preliminary data.</text>
</comment>
<organism evidence="2 3">
    <name type="scientific">Photobacterium aphoticum</name>
    <dbReference type="NCBI Taxonomy" id="754436"/>
    <lineage>
        <taxon>Bacteria</taxon>
        <taxon>Pseudomonadati</taxon>
        <taxon>Pseudomonadota</taxon>
        <taxon>Gammaproteobacteria</taxon>
        <taxon>Vibrionales</taxon>
        <taxon>Vibrionaceae</taxon>
        <taxon>Photobacterium</taxon>
    </lineage>
</organism>
<evidence type="ECO:0000313" key="3">
    <source>
        <dbReference type="Proteomes" id="UP000029227"/>
    </source>
</evidence>
<name>A0A090QRP2_9GAMM</name>
<accession>A0A090QRP2</accession>
<dbReference type="eggNOG" id="COG3168">
    <property type="taxonomic scope" value="Bacteria"/>
</dbReference>
<proteinExistence type="predicted"/>
<sequence length="104" mass="11668">MDGETTACWQPAPRKQQSPLESFPLGQLSMRGVMGDNNQLWGLVYTPEGKLIKVREGYYLGLNHGKILKVSPKSIDIEEILPDGEGCWLKRPMKLTLVKQDKAV</sequence>
<dbReference type="Pfam" id="PF04351">
    <property type="entry name" value="PilP"/>
    <property type="match status" value="1"/>
</dbReference>
<evidence type="ECO:0000256" key="1">
    <source>
        <dbReference type="SAM" id="MobiDB-lite"/>
    </source>
</evidence>
<evidence type="ECO:0000313" key="2">
    <source>
        <dbReference type="EMBL" id="GAL05855.1"/>
    </source>
</evidence>
<dbReference type="EMBL" id="BBMN01000008">
    <property type="protein sequence ID" value="GAL05855.1"/>
    <property type="molecule type" value="Genomic_DNA"/>
</dbReference>
<dbReference type="AlphaFoldDB" id="A0A090QRP2"/>
<feature type="region of interest" description="Disordered" evidence="1">
    <location>
        <begin position="1"/>
        <end position="21"/>
    </location>
</feature>
<protein>
    <submittedName>
        <fullName evidence="2">Type IV pilus biogenesis protein PilP</fullName>
    </submittedName>
</protein>
<dbReference type="Proteomes" id="UP000029227">
    <property type="component" value="Unassembled WGS sequence"/>
</dbReference>
<gene>
    <name evidence="2" type="ORF">JCM19237_4928</name>
</gene>
<dbReference type="InterPro" id="IPR007446">
    <property type="entry name" value="PilP"/>
</dbReference>
<dbReference type="STRING" id="754436.JCM19237_4928"/>
<dbReference type="Gene3D" id="2.30.30.830">
    <property type="match status" value="1"/>
</dbReference>
<reference evidence="2 3" key="1">
    <citation type="journal article" date="2014" name="Genome Announc.">
        <title>Draft Genome Sequences of Two Vibrionaceae Species, Vibrio ponticus C121 and Photobacterium aphoticum C119, Isolated as Coral Reef Microbiota.</title>
        <authorList>
            <person name="Al-saari N."/>
            <person name="Meirelles P.M."/>
            <person name="Mino S."/>
            <person name="Suda W."/>
            <person name="Oshima K."/>
            <person name="Hattori M."/>
            <person name="Ohkuma M."/>
            <person name="Thompson F.L."/>
            <person name="Gomez-Gil B."/>
            <person name="Sawabe T."/>
            <person name="Sawabe T."/>
        </authorList>
    </citation>
    <scope>NUCLEOTIDE SEQUENCE [LARGE SCALE GENOMIC DNA]</scope>
    <source>
        <strain evidence="2 3">JCM 19237</strain>
    </source>
</reference>